<sequence length="72" mass="8175">MARLSLLIRCQACGHEFDTGIRMDRRNFARATFASNYHTCPRCGRRGTYHKEDFRVQEEGSPNSPGAGRGEQ</sequence>
<dbReference type="AlphaFoldDB" id="A0A537KAW2"/>
<dbReference type="EMBL" id="VBAK01000054">
    <property type="protein sequence ID" value="TMI92662.1"/>
    <property type="molecule type" value="Genomic_DNA"/>
</dbReference>
<name>A0A537KAW2_9BACT</name>
<feature type="region of interest" description="Disordered" evidence="1">
    <location>
        <begin position="51"/>
        <end position="72"/>
    </location>
</feature>
<reference evidence="2 3" key="1">
    <citation type="journal article" date="2019" name="Nat. Microbiol.">
        <title>Mediterranean grassland soil C-N compound turnover is dependent on rainfall and depth, and is mediated by genomically divergent microorganisms.</title>
        <authorList>
            <person name="Diamond S."/>
            <person name="Andeer P.F."/>
            <person name="Li Z."/>
            <person name="Crits-Christoph A."/>
            <person name="Burstein D."/>
            <person name="Anantharaman K."/>
            <person name="Lane K.R."/>
            <person name="Thomas B.C."/>
            <person name="Pan C."/>
            <person name="Northen T.R."/>
            <person name="Banfield J.F."/>
        </authorList>
    </citation>
    <scope>NUCLEOTIDE SEQUENCE [LARGE SCALE GENOMIC DNA]</scope>
    <source>
        <strain evidence="2">NP_3</strain>
    </source>
</reference>
<evidence type="ECO:0000313" key="2">
    <source>
        <dbReference type="EMBL" id="TMI92662.1"/>
    </source>
</evidence>
<gene>
    <name evidence="2" type="ORF">E6H00_02400</name>
</gene>
<accession>A0A537KAW2</accession>
<evidence type="ECO:0000313" key="3">
    <source>
        <dbReference type="Proteomes" id="UP000318509"/>
    </source>
</evidence>
<protein>
    <submittedName>
        <fullName evidence="2">Uncharacterized protein</fullName>
    </submittedName>
</protein>
<proteinExistence type="predicted"/>
<dbReference type="Proteomes" id="UP000318509">
    <property type="component" value="Unassembled WGS sequence"/>
</dbReference>
<organism evidence="2 3">
    <name type="scientific">Candidatus Segetimicrobium genomatis</name>
    <dbReference type="NCBI Taxonomy" id="2569760"/>
    <lineage>
        <taxon>Bacteria</taxon>
        <taxon>Bacillati</taxon>
        <taxon>Candidatus Sysuimicrobiota</taxon>
        <taxon>Candidatus Sysuimicrobiia</taxon>
        <taxon>Candidatus Sysuimicrobiales</taxon>
        <taxon>Candidatus Segetimicrobiaceae</taxon>
        <taxon>Candidatus Segetimicrobium</taxon>
    </lineage>
</organism>
<evidence type="ECO:0000256" key="1">
    <source>
        <dbReference type="SAM" id="MobiDB-lite"/>
    </source>
</evidence>
<comment type="caution">
    <text evidence="2">The sequence shown here is derived from an EMBL/GenBank/DDBJ whole genome shotgun (WGS) entry which is preliminary data.</text>
</comment>